<dbReference type="Proteomes" id="UP001364890">
    <property type="component" value="Unassembled WGS sequence"/>
</dbReference>
<accession>A0ABU8F0U8</accession>
<dbReference type="EMBL" id="JBAWSY010000001">
    <property type="protein sequence ID" value="MEI4768633.1"/>
    <property type="molecule type" value="Genomic_DNA"/>
</dbReference>
<reference evidence="1 2" key="1">
    <citation type="submission" date="2024-01" db="EMBL/GenBank/DDBJ databases">
        <title>Seven novel Bacillus-like species.</title>
        <authorList>
            <person name="Liu G."/>
        </authorList>
    </citation>
    <scope>NUCLEOTIDE SEQUENCE [LARGE SCALE GENOMIC DNA]</scope>
    <source>
        <strain evidence="1 2">FJAT-51614</strain>
    </source>
</reference>
<comment type="caution">
    <text evidence="1">The sequence shown here is derived from an EMBL/GenBank/DDBJ whole genome shotgun (WGS) entry which is preliminary data.</text>
</comment>
<proteinExistence type="predicted"/>
<name>A0ABU8F0U8_9BACI</name>
<keyword evidence="2" id="KW-1185">Reference proteome</keyword>
<gene>
    <name evidence="1" type="ORF">WAX74_03035</name>
</gene>
<evidence type="ECO:0000313" key="2">
    <source>
        <dbReference type="Proteomes" id="UP001364890"/>
    </source>
</evidence>
<protein>
    <submittedName>
        <fullName evidence="1">Uncharacterized protein</fullName>
    </submittedName>
</protein>
<organism evidence="1 2">
    <name type="scientific">Psychrobacillus mangrovi</name>
    <dbReference type="NCBI Taxonomy" id="3117745"/>
    <lineage>
        <taxon>Bacteria</taxon>
        <taxon>Bacillati</taxon>
        <taxon>Bacillota</taxon>
        <taxon>Bacilli</taxon>
        <taxon>Bacillales</taxon>
        <taxon>Bacillaceae</taxon>
        <taxon>Psychrobacillus</taxon>
    </lineage>
</organism>
<evidence type="ECO:0000313" key="1">
    <source>
        <dbReference type="EMBL" id="MEI4768633.1"/>
    </source>
</evidence>
<dbReference type="RefSeq" id="WP_336496165.1">
    <property type="nucleotide sequence ID" value="NZ_JBAWSY010000001.1"/>
</dbReference>
<sequence length="48" mass="5398">MKKEELHNLLINSNVPPDSYNLNGGLPNEAFCLNKEIILGKFIIVNMV</sequence>